<dbReference type="SUPFAM" id="SSF110324">
    <property type="entry name" value="Ribosomal L27 protein-like"/>
    <property type="match status" value="1"/>
</dbReference>
<dbReference type="EMBL" id="MFAR01000038">
    <property type="protein sequence ID" value="OGD84348.1"/>
    <property type="molecule type" value="Genomic_DNA"/>
</dbReference>
<evidence type="ECO:0000256" key="6">
    <source>
        <dbReference type="SAM" id="MobiDB-lite"/>
    </source>
</evidence>
<dbReference type="InterPro" id="IPR001684">
    <property type="entry name" value="Ribosomal_bL27"/>
</dbReference>
<dbReference type="Gene3D" id="2.40.50.100">
    <property type="match status" value="1"/>
</dbReference>
<dbReference type="GO" id="GO:1990904">
    <property type="term" value="C:ribonucleoprotein complex"/>
    <property type="evidence" value="ECO:0007669"/>
    <property type="project" value="UniProtKB-KW"/>
</dbReference>
<dbReference type="PRINTS" id="PR00063">
    <property type="entry name" value="RIBOSOMALL27"/>
</dbReference>
<evidence type="ECO:0000256" key="1">
    <source>
        <dbReference type="ARBA" id="ARBA00010797"/>
    </source>
</evidence>
<keyword evidence="3" id="KW-0687">Ribonucleoprotein</keyword>
<name>A0A1F5FXI9_9BACT</name>
<dbReference type="AlphaFoldDB" id="A0A1F5FXI9"/>
<protein>
    <recommendedName>
        <fullName evidence="4">Large ribosomal subunit protein bL27</fullName>
    </recommendedName>
    <alternativeName>
        <fullName evidence="5">50S ribosomal protein L27</fullName>
    </alternativeName>
</protein>
<reference evidence="7 8" key="1">
    <citation type="journal article" date="2016" name="Nat. Commun.">
        <title>Thousands of microbial genomes shed light on interconnected biogeochemical processes in an aquifer system.</title>
        <authorList>
            <person name="Anantharaman K."/>
            <person name="Brown C.T."/>
            <person name="Hug L.A."/>
            <person name="Sharon I."/>
            <person name="Castelle C.J."/>
            <person name="Probst A.J."/>
            <person name="Thomas B.C."/>
            <person name="Singh A."/>
            <person name="Wilkins M.J."/>
            <person name="Karaoz U."/>
            <person name="Brodie E.L."/>
            <person name="Williams K.H."/>
            <person name="Hubbard S.S."/>
            <person name="Banfield J.F."/>
        </authorList>
    </citation>
    <scope>NUCLEOTIDE SEQUENCE [LARGE SCALE GENOMIC DNA]</scope>
</reference>
<evidence type="ECO:0000256" key="5">
    <source>
        <dbReference type="ARBA" id="ARBA00035477"/>
    </source>
</evidence>
<feature type="non-terminal residue" evidence="7">
    <location>
        <position position="75"/>
    </location>
</feature>
<gene>
    <name evidence="7" type="primary">rpmA</name>
    <name evidence="7" type="ORF">A2618_03075</name>
</gene>
<dbReference type="GO" id="GO:0005840">
    <property type="term" value="C:ribosome"/>
    <property type="evidence" value="ECO:0007669"/>
    <property type="project" value="UniProtKB-KW"/>
</dbReference>
<dbReference type="PANTHER" id="PTHR15893">
    <property type="entry name" value="RIBOSOMAL PROTEIN L27"/>
    <property type="match status" value="1"/>
</dbReference>
<keyword evidence="2 7" id="KW-0689">Ribosomal protein</keyword>
<evidence type="ECO:0000313" key="7">
    <source>
        <dbReference type="EMBL" id="OGD84348.1"/>
    </source>
</evidence>
<comment type="similarity">
    <text evidence="1">Belongs to the bacterial ribosomal protein bL27 family.</text>
</comment>
<evidence type="ECO:0000256" key="4">
    <source>
        <dbReference type="ARBA" id="ARBA00035175"/>
    </source>
</evidence>
<evidence type="ECO:0000256" key="2">
    <source>
        <dbReference type="ARBA" id="ARBA00022980"/>
    </source>
</evidence>
<dbReference type="GO" id="GO:0003735">
    <property type="term" value="F:structural constituent of ribosome"/>
    <property type="evidence" value="ECO:0007669"/>
    <property type="project" value="InterPro"/>
</dbReference>
<comment type="caution">
    <text evidence="7">The sequence shown here is derived from an EMBL/GenBank/DDBJ whole genome shotgun (WGS) entry which is preliminary data.</text>
</comment>
<dbReference type="PANTHER" id="PTHR15893:SF0">
    <property type="entry name" value="LARGE RIBOSOMAL SUBUNIT PROTEIN BL27M"/>
    <property type="match status" value="1"/>
</dbReference>
<accession>A0A1F5FXI9</accession>
<dbReference type="Proteomes" id="UP000177921">
    <property type="component" value="Unassembled WGS sequence"/>
</dbReference>
<evidence type="ECO:0000256" key="3">
    <source>
        <dbReference type="ARBA" id="ARBA00023274"/>
    </source>
</evidence>
<organism evidence="7 8">
    <name type="scientific">Candidatus Collierbacteria bacterium RIFOXYD1_FULL_46_26</name>
    <dbReference type="NCBI Taxonomy" id="1817732"/>
    <lineage>
        <taxon>Bacteria</taxon>
        <taxon>Candidatus Collieribacteriota</taxon>
    </lineage>
</organism>
<sequence length="75" mass="8016">MSHVKSGGATAQGTTRPGKRRGVKKFGGQKIQTGQIIIRQVGSRVRAGVGVGTGRDYTLFARKDGIVNFFVRLGK</sequence>
<dbReference type="GO" id="GO:0006412">
    <property type="term" value="P:translation"/>
    <property type="evidence" value="ECO:0007669"/>
    <property type="project" value="InterPro"/>
</dbReference>
<dbReference type="Pfam" id="PF01016">
    <property type="entry name" value="Ribosomal_L27"/>
    <property type="match status" value="1"/>
</dbReference>
<proteinExistence type="inferred from homology"/>
<evidence type="ECO:0000313" key="8">
    <source>
        <dbReference type="Proteomes" id="UP000177921"/>
    </source>
</evidence>
<feature type="region of interest" description="Disordered" evidence="6">
    <location>
        <begin position="1"/>
        <end position="27"/>
    </location>
</feature>